<feature type="compositionally biased region" description="Low complexity" evidence="3">
    <location>
        <begin position="489"/>
        <end position="498"/>
    </location>
</feature>
<feature type="region of interest" description="Disordered" evidence="3">
    <location>
        <begin position="1752"/>
        <end position="1774"/>
    </location>
</feature>
<dbReference type="InterPro" id="IPR024074">
    <property type="entry name" value="AS_cat/multimer_dom_body"/>
</dbReference>
<keyword evidence="6" id="KW-1185">Reference proteome</keyword>
<evidence type="ECO:0000313" key="7">
    <source>
        <dbReference type="WBParaSite" id="maker-uti_cns_0007179-snap-gene-0.5-mRNA-1"/>
    </source>
</evidence>
<feature type="region of interest" description="Disordered" evidence="3">
    <location>
        <begin position="533"/>
        <end position="570"/>
    </location>
</feature>
<protein>
    <submittedName>
        <fullName evidence="7">Erf4 domain-containing protein</fullName>
    </submittedName>
</protein>
<dbReference type="Gene3D" id="3.90.1260.10">
    <property type="entry name" value="Argininosuccinate synthetase, chain A, domain 2"/>
    <property type="match status" value="1"/>
</dbReference>
<evidence type="ECO:0000313" key="6">
    <source>
        <dbReference type="Proteomes" id="UP000095280"/>
    </source>
</evidence>
<dbReference type="Proteomes" id="UP000095280">
    <property type="component" value="Unplaced"/>
</dbReference>
<feature type="region of interest" description="Disordered" evidence="3">
    <location>
        <begin position="1052"/>
        <end position="1074"/>
    </location>
</feature>
<feature type="region of interest" description="Disordered" evidence="3">
    <location>
        <begin position="989"/>
        <end position="1010"/>
    </location>
</feature>
<dbReference type="PANTHER" id="PTHR48465">
    <property type="entry name" value="PROTEIN SSUH2 HOMOLOG"/>
    <property type="match status" value="1"/>
</dbReference>
<evidence type="ECO:0000259" key="5">
    <source>
        <dbReference type="Pfam" id="PF20979"/>
    </source>
</evidence>
<feature type="compositionally biased region" description="Basic and acidic residues" evidence="3">
    <location>
        <begin position="556"/>
        <end position="570"/>
    </location>
</feature>
<dbReference type="GO" id="GO:0016020">
    <property type="term" value="C:membrane"/>
    <property type="evidence" value="ECO:0007669"/>
    <property type="project" value="UniProtKB-SubCell"/>
</dbReference>
<feature type="compositionally biased region" description="Low complexity" evidence="3">
    <location>
        <begin position="1052"/>
        <end position="1065"/>
    </location>
</feature>
<feature type="region of interest" description="Disordered" evidence="3">
    <location>
        <begin position="489"/>
        <end position="517"/>
    </location>
</feature>
<organism evidence="6 7">
    <name type="scientific">Macrostomum lignano</name>
    <dbReference type="NCBI Taxonomy" id="282301"/>
    <lineage>
        <taxon>Eukaryota</taxon>
        <taxon>Metazoa</taxon>
        <taxon>Spiralia</taxon>
        <taxon>Lophotrochozoa</taxon>
        <taxon>Platyhelminthes</taxon>
        <taxon>Rhabditophora</taxon>
        <taxon>Macrostomorpha</taxon>
        <taxon>Macrostomida</taxon>
        <taxon>Macrostomidae</taxon>
        <taxon>Macrostomum</taxon>
    </lineage>
</organism>
<dbReference type="InterPro" id="IPR052789">
    <property type="entry name" value="SSUH2_homolog"/>
</dbReference>
<feature type="compositionally biased region" description="Low complexity" evidence="3">
    <location>
        <begin position="1764"/>
        <end position="1774"/>
    </location>
</feature>
<feature type="region of interest" description="Disordered" evidence="3">
    <location>
        <begin position="1645"/>
        <end position="1673"/>
    </location>
</feature>
<dbReference type="Pfam" id="PF10256">
    <property type="entry name" value="Erf4"/>
    <property type="match status" value="1"/>
</dbReference>
<dbReference type="Gene3D" id="1.10.340.70">
    <property type="match status" value="1"/>
</dbReference>
<dbReference type="GO" id="GO:0004055">
    <property type="term" value="F:argininosuccinate synthase activity"/>
    <property type="evidence" value="ECO:0007669"/>
    <property type="project" value="InterPro"/>
</dbReference>
<dbReference type="GO" id="GO:0051082">
    <property type="term" value="F:unfolded protein binding"/>
    <property type="evidence" value="ECO:0007669"/>
    <property type="project" value="InterPro"/>
</dbReference>
<evidence type="ECO:0000256" key="1">
    <source>
        <dbReference type="ARBA" id="ARBA00004370"/>
    </source>
</evidence>
<evidence type="ECO:0000256" key="2">
    <source>
        <dbReference type="ARBA" id="ARBA00023136"/>
    </source>
</evidence>
<feature type="domain" description="Arginosuccinate synthase C-terminal" evidence="5">
    <location>
        <begin position="1"/>
        <end position="37"/>
    </location>
</feature>
<dbReference type="WBParaSite" id="maker-uti_cns_0007179-snap-gene-0.5-mRNA-1">
    <property type="protein sequence ID" value="maker-uti_cns_0007179-snap-gene-0.5-mRNA-1"/>
    <property type="gene ID" value="maker-uti_cns_0007179-snap-gene-0.5"/>
</dbReference>
<feature type="domain" description="Golgin subfamily A member 7/ERF4" evidence="4">
    <location>
        <begin position="57"/>
        <end position="177"/>
    </location>
</feature>
<dbReference type="CDD" id="cd10719">
    <property type="entry name" value="DnaJ_zf"/>
    <property type="match status" value="1"/>
</dbReference>
<feature type="compositionally biased region" description="Basic residues" evidence="3">
    <location>
        <begin position="1754"/>
        <end position="1763"/>
    </location>
</feature>
<feature type="compositionally biased region" description="Basic residues" evidence="3">
    <location>
        <begin position="505"/>
        <end position="516"/>
    </location>
</feature>
<sequence>SQERVSGTVQLSLFKGGVHVTARDSEFSLYNQELMSSSKPLPNSSSATILPPANKAFVPRDYSHGTELRFSTELPAKLQGRIPEEVFTAVIGNINQLLIAAETGSASVYLESCFACLTGYLAYICMETQYEKPIPVNSTTKCLRSVSRLVEEYNRTVFGPRNLSMIDPSERGLRVIEIAWPFGLEPGLLLRLGHHRLLDRHPQEAVSMAAVACPDLLAAPVAATVLAACEGDHNSPGGDAQSCQQLNSQQAEAAAAEQAASAFAHVRLRLERPPPMEDMMVDTADLAASFHLPPRMPKVLPQLKPSQPHLGRFRIIRFRCITFVGHPIGGADWPSQNRPVLGLSSNVATRPVVPPRSPGHYSGSCGGKAHLKDERGKLLAHSFGPGVNKELAPAHERVVARVGAERERVAEHPIGQAAEYDVYNVFHHDVDLVARVHAAGFEQAEACNSSRSLIQVASSQVMDFKSGVVVVESSTFDFGDIEIDTDYSSSETSLASSSSDEEKKMAKKASKGKDHKYRPDKVDAYESIIGQPTYRKKGDDRKKTRFLPPPDEPNDTEYKPLPKDIPKDVGRLDGKSVRDALLKYVQSQSCWRTGAAESMELSDLKLNSAIVYRCEMFVEERKVKWKSTGYKKGDSIDPPKAGSAPMPWELEMKPSNQWKEDKLKKEVPHTCSVRKCWYCKGKGKVRCRECKGKEFFACDHCSGSGEQEGPEGPQPCGICSGSGQRACGRCHGHGNYKCKTCDGHKKLKWYVQNQTKWETHSEDKIHEETALPDHLVSEVKGQEVYCDENAVLVPLSDFPEEHIQKFSKELLPAMIAKYKKDGRILAMRHKVLVTPVTEVSWKFDGHGGKFFVYGLDRKVYFPDYPQQLGSLDRQHSNKARLANLKAEGLARLTDLSQLYVPQRQQVRSTRYLQLAVADDSVAVLPVPVHQDLVVVGQQSHCPAVVAAGLAEYHAEVGAADVSANVNAEVNIKVTHIPLVERLLNKPGWASQRPAEPAGEPESGSLGRHAGLAGVPSALERQGVVSPAAVRVQPVAAAGQAWPVPEQLGAGAARPRPAAVAGASGRPAERQVTDGGRPVRLQEAAAAATASCAGHRSGRTAVTFGTFGTAVALQLLGRSCCAYSRMLIDAVRVICWKLNLSAMTNVFGSRMLASSLVSSSKLFSPGFLGAARSANASYSLVLSFISSSLFFVSSCQPLSSLHSVNRSNHLWKFELSSSFSMSTCCPLDTCALGFCAVAVADFVAWTDFDEIASGGALSLETHQCTHLRALLALRTGLAGDSPGTGIAPVTRMTPLSPVAGVALESFLAGIASVALVPHGPGHAVVADRARPARRASVARLALRSDRPTLACIADPALRPVRALVSGRSGGTAWAPAAQLAFGALRTGRAVHSSLADFSVFTAATGVACAALLAFDASWPRGAAGPVPPGAPSAPGDPGAPVVPEAPRSPFARPVAIRASRTIGASLARGASWSDIAALTREAWRSARPVPPIRPLEAFLSGLAWRPNWGRRRRRARPSGFAGSSVGTRKSGGAFRSWTARRTGFASLTEAALLAFTHSHSSRPMNAPVASLSVSAVVSGPALLSRPSLVAREQNGAQRAALRSVADQLARLARLALRQTGILVGGGNRILFYCTMPKNARLATRRLTDDPFLPDSPRSPLSPRSPRSPLLPPVPFEPASPCRPFRRFLAIETHLASQWPPGSGRPRESLATRASIFALLSGAARVAHHSGIADVATRPVGSWATVGALAAFRPQRAGRPRRPRRSSGAARSWSADAAFRTGRTGWAARTVGAVDSGGPVEARHAGRSDGSGGAFGAGVSRGAGWPHGAHLALESRLRSLSLLNTRVRAHLQPGLSGGSHQSGISVRTIESRLASFALLPRLSLFAFCSPASAVPVQSGRAFGSGRASGAGQAWLARPAGLAGVAGVAVFARASGGAVQARSAGLSGQAGLAQLPCHEAGRKATGKKKKTAAKRGNLRESSTEEPANSESEISTWRAALSRRTLRSLGAGAALLPGGAGRADVARLSFVAGGAGEPVDTGWSGVALLPGLANWALRPGAAFDAGPAALSFGAVGTLHSQATRLADRAWRSRRSRGAGGARRALRSAPSIIAGRSGHSVRSLVAGLSGRSRPAVRARRARVAFVTIGPAPPCVPQAVGADDARLARVADWSWRPGRSPVPGGASRSPVALRPDHPVDAVQAGVAGDARLAGDSSRAFRSGRALGIVIIKNEMFSLQQKQPHSPTQTGQHSPGRVSSLLQSLTGLHLRLLQATAPPLQKQSWHDPDLSRVLRFTETGCWPERPPPELQPYCTRADQLSTQDGCLLWGCRVVVPEAGREALLHCLHQGHQGATRMKALARSVFWSSTMPTRTTVALMSATRCWRETSRVTDAGDISGAADFTCRFDDGRDAHRHVDQVLKPAAVSQLPTKPHQRQRCRSAMRCRRTHLKFLLTVLLLRRSQTPCCIFALNLSLGGLRLPQGAQSDASPAEPVRIGQLSGQSSLRRLLRQAVPLPPDLRPDDVVQSLSGRLVSEDAPAKRLPVDGAVRSVRRDLWPELGQQAAMAGGAGRVGGVAEPVAVDDAGAEAGEAAADAALARAGAAREAEHIRPSGHRRAERRTERRAQQAVP</sequence>
<dbReference type="GO" id="GO:0031072">
    <property type="term" value="F:heat shock protein binding"/>
    <property type="evidence" value="ECO:0007669"/>
    <property type="project" value="InterPro"/>
</dbReference>
<name>A0A1I8HQ75_9PLAT</name>
<dbReference type="InterPro" id="IPR048268">
    <property type="entry name" value="Arginosuc_syn_C"/>
</dbReference>
<feature type="compositionally biased region" description="Basic and acidic residues" evidence="3">
    <location>
        <begin position="2612"/>
        <end position="2623"/>
    </location>
</feature>
<dbReference type="UniPathway" id="UPA00068">
    <property type="reaction ID" value="UER00113"/>
</dbReference>
<feature type="region of interest" description="Disordered" evidence="3">
    <location>
        <begin position="2592"/>
        <end position="2623"/>
    </location>
</feature>
<evidence type="ECO:0000256" key="3">
    <source>
        <dbReference type="SAM" id="MobiDB-lite"/>
    </source>
</evidence>
<comment type="subcellular location">
    <subcellularLocation>
        <location evidence="1">Membrane</location>
    </subcellularLocation>
</comment>
<accession>A0A1I8HQ75</accession>
<evidence type="ECO:0000259" key="4">
    <source>
        <dbReference type="Pfam" id="PF10256"/>
    </source>
</evidence>
<reference evidence="7" key="1">
    <citation type="submission" date="2016-11" db="UniProtKB">
        <authorList>
            <consortium name="WormBaseParasite"/>
        </authorList>
    </citation>
    <scope>IDENTIFICATION</scope>
</reference>
<dbReference type="PANTHER" id="PTHR48465:SF1">
    <property type="entry name" value="PROTEIN SSUH2 HOMOLOG"/>
    <property type="match status" value="1"/>
</dbReference>
<proteinExistence type="predicted"/>
<dbReference type="Pfam" id="PF20979">
    <property type="entry name" value="Arginosuc_syn_C"/>
    <property type="match status" value="1"/>
</dbReference>
<dbReference type="GO" id="GO:0006526">
    <property type="term" value="P:L-arginine biosynthetic process"/>
    <property type="evidence" value="ECO:0007669"/>
    <property type="project" value="UniProtKB-UniPathway"/>
</dbReference>
<dbReference type="SUPFAM" id="SSF69864">
    <property type="entry name" value="Argininosuccinate synthetase, C-terminal domain"/>
    <property type="match status" value="1"/>
</dbReference>
<feature type="compositionally biased region" description="Basic residues" evidence="3">
    <location>
        <begin position="1961"/>
        <end position="1970"/>
    </location>
</feature>
<dbReference type="InterPro" id="IPR019383">
    <property type="entry name" value="Golgin_A_7/ERF4"/>
</dbReference>
<feature type="compositionally biased region" description="Low complexity" evidence="3">
    <location>
        <begin position="1648"/>
        <end position="1666"/>
    </location>
</feature>
<feature type="region of interest" description="Disordered" evidence="3">
    <location>
        <begin position="1792"/>
        <end position="1811"/>
    </location>
</feature>
<keyword evidence="2" id="KW-0472">Membrane</keyword>
<feature type="region of interest" description="Disordered" evidence="3">
    <location>
        <begin position="1956"/>
        <end position="1989"/>
    </location>
</feature>
<dbReference type="InterPro" id="IPR001305">
    <property type="entry name" value="HSP_DnaJ_Cys-rich_dom"/>
</dbReference>